<evidence type="ECO:0000313" key="7">
    <source>
        <dbReference type="WBParaSite" id="PSAMB.scaffold88size82278.g1683.t1"/>
    </source>
</evidence>
<feature type="binding site" evidence="5">
    <location>
        <position position="5"/>
    </location>
    <ligand>
        <name>a divalent metal cation</name>
        <dbReference type="ChEBI" id="CHEBI:60240"/>
        <label>1</label>
    </ligand>
</feature>
<sequence>MIDCHCHLADKAFDADIDAVVNRAKEAGVKAVLVNTECKEEYQKTLDMAKKYDGFCMPCFGVHPVQYEIVHSVTYEDATDPAPVSVKRQDTNGVDEWFAKHHSSLVAVGECGLDFTPRYIKSDDDKAAQREVLKEQIALGKQYDLALNVHSRSAGTPVIDFLRSNGAERVLLHAFSGSPKNAQPAIDAGFYFSIPPSFANLEEKRKLIEKIPIDQLCLETDSPVLGPSKTERNEPANIIISAQWIATVKGLSVEEVVQKTTANALRLFPKLQSLIK</sequence>
<proteinExistence type="inferred from homology"/>
<evidence type="ECO:0000256" key="2">
    <source>
        <dbReference type="ARBA" id="ARBA00022723"/>
    </source>
</evidence>
<feature type="binding site" evidence="5">
    <location>
        <position position="173"/>
    </location>
    <ligand>
        <name>a divalent metal cation</name>
        <dbReference type="ChEBI" id="CHEBI:60240"/>
        <label>2</label>
    </ligand>
</feature>
<feature type="binding site" evidence="5">
    <location>
        <position position="7"/>
    </location>
    <ligand>
        <name>a divalent metal cation</name>
        <dbReference type="ChEBI" id="CHEBI:60240"/>
        <label>1</label>
    </ligand>
</feature>
<feature type="binding site" evidence="5">
    <location>
        <position position="221"/>
    </location>
    <ligand>
        <name>a divalent metal cation</name>
        <dbReference type="ChEBI" id="CHEBI:60240"/>
        <label>1</label>
    </ligand>
</feature>
<dbReference type="InterPro" id="IPR032466">
    <property type="entry name" value="Metal_Hydrolase"/>
</dbReference>
<dbReference type="WBParaSite" id="PSAMB.scaffold88size82278.g1683.t1">
    <property type="protein sequence ID" value="PSAMB.scaffold88size82278.g1683.t1"/>
    <property type="gene ID" value="PSAMB.scaffold88size82278.g1683"/>
</dbReference>
<evidence type="ECO:0000256" key="4">
    <source>
        <dbReference type="ARBA" id="ARBA00093287"/>
    </source>
</evidence>
<evidence type="ECO:0000256" key="1">
    <source>
        <dbReference type="ARBA" id="ARBA00009275"/>
    </source>
</evidence>
<dbReference type="GO" id="GO:0046872">
    <property type="term" value="F:metal ion binding"/>
    <property type="evidence" value="ECO:0007669"/>
    <property type="project" value="UniProtKB-KW"/>
</dbReference>
<dbReference type="CDD" id="cd01310">
    <property type="entry name" value="TatD_DNAse"/>
    <property type="match status" value="1"/>
</dbReference>
<dbReference type="PANTHER" id="PTHR46317">
    <property type="entry name" value="HYDROLASE OF PHP SUPERFAMILY-RELATED PROTEIN"/>
    <property type="match status" value="1"/>
</dbReference>
<feature type="binding site" evidence="5">
    <location>
        <position position="110"/>
    </location>
    <ligand>
        <name>a divalent metal cation</name>
        <dbReference type="ChEBI" id="CHEBI:60240"/>
        <label>1</label>
    </ligand>
</feature>
<protein>
    <submittedName>
        <fullName evidence="7">Uncharacterized protein</fullName>
    </submittedName>
</protein>
<dbReference type="Proteomes" id="UP000887566">
    <property type="component" value="Unplaced"/>
</dbReference>
<dbReference type="GO" id="GO:0016788">
    <property type="term" value="F:hydrolase activity, acting on ester bonds"/>
    <property type="evidence" value="ECO:0007669"/>
    <property type="project" value="InterPro"/>
</dbReference>
<dbReference type="PIRSF" id="PIRSF005902">
    <property type="entry name" value="DNase_TatD"/>
    <property type="match status" value="1"/>
</dbReference>
<evidence type="ECO:0000256" key="5">
    <source>
        <dbReference type="PIRSR" id="PIRSR005902-1"/>
    </source>
</evidence>
<comment type="function">
    <text evidence="4">Exhibits 3'-exonuclease activities and apurinic/apyrimidinic (AP) endonuclease (in vitro). Show preferential AP endonuclease activity on double-stranded DNA substrates and 3'- exonuclease activity on single-stranded DNA.</text>
</comment>
<organism evidence="6 7">
    <name type="scientific">Plectus sambesii</name>
    <dbReference type="NCBI Taxonomy" id="2011161"/>
    <lineage>
        <taxon>Eukaryota</taxon>
        <taxon>Metazoa</taxon>
        <taxon>Ecdysozoa</taxon>
        <taxon>Nematoda</taxon>
        <taxon>Chromadorea</taxon>
        <taxon>Plectida</taxon>
        <taxon>Plectina</taxon>
        <taxon>Plectoidea</taxon>
        <taxon>Plectidae</taxon>
        <taxon>Plectus</taxon>
    </lineage>
</organism>
<dbReference type="PANTHER" id="PTHR46317:SF1">
    <property type="entry name" value="HYDROLASE, TATD FAMILY"/>
    <property type="match status" value="1"/>
</dbReference>
<dbReference type="Pfam" id="PF01026">
    <property type="entry name" value="TatD_DNase"/>
    <property type="match status" value="1"/>
</dbReference>
<accession>A0A914XPE2</accession>
<evidence type="ECO:0000256" key="3">
    <source>
        <dbReference type="ARBA" id="ARBA00022801"/>
    </source>
</evidence>
<dbReference type="InterPro" id="IPR001130">
    <property type="entry name" value="TatD-like"/>
</dbReference>
<dbReference type="Gene3D" id="3.20.20.140">
    <property type="entry name" value="Metal-dependent hydrolases"/>
    <property type="match status" value="1"/>
</dbReference>
<dbReference type="AlphaFoldDB" id="A0A914XPE2"/>
<keyword evidence="6" id="KW-1185">Reference proteome</keyword>
<name>A0A914XPE2_9BILA</name>
<keyword evidence="3" id="KW-0378">Hydrolase</keyword>
<feature type="binding site" evidence="5">
    <location>
        <position position="150"/>
    </location>
    <ligand>
        <name>a divalent metal cation</name>
        <dbReference type="ChEBI" id="CHEBI:60240"/>
        <label>2</label>
    </ligand>
</feature>
<evidence type="ECO:0000313" key="6">
    <source>
        <dbReference type="Proteomes" id="UP000887566"/>
    </source>
</evidence>
<dbReference type="SUPFAM" id="SSF51556">
    <property type="entry name" value="Metallo-dependent hydrolases"/>
    <property type="match status" value="1"/>
</dbReference>
<comment type="similarity">
    <text evidence="1">Belongs to the metallo-dependent hydrolases superfamily. TatD-type hydrolase family.</text>
</comment>
<keyword evidence="2 5" id="KW-0479">Metal-binding</keyword>
<reference evidence="7" key="1">
    <citation type="submission" date="2022-11" db="UniProtKB">
        <authorList>
            <consortium name="WormBaseParasite"/>
        </authorList>
    </citation>
    <scope>IDENTIFICATION</scope>
</reference>